<evidence type="ECO:0000313" key="6">
    <source>
        <dbReference type="EMBL" id="KAJ4178246.1"/>
    </source>
</evidence>
<dbReference type="Gene3D" id="3.40.50.1980">
    <property type="entry name" value="Nitrogenase molybdenum iron protein domain"/>
    <property type="match status" value="1"/>
</dbReference>
<dbReference type="PANTHER" id="PTHR21256">
    <property type="entry name" value="HISTIDINOL DEHYDROGENASE HDH"/>
    <property type="match status" value="1"/>
</dbReference>
<comment type="cofactor">
    <cofactor evidence="1">
        <name>Zn(2+)</name>
        <dbReference type="ChEBI" id="CHEBI:29105"/>
    </cofactor>
</comment>
<keyword evidence="4" id="KW-0560">Oxidoreductase</keyword>
<evidence type="ECO:0000256" key="4">
    <source>
        <dbReference type="ARBA" id="ARBA00023002"/>
    </source>
</evidence>
<dbReference type="GO" id="GO:0051287">
    <property type="term" value="F:NAD binding"/>
    <property type="evidence" value="ECO:0007669"/>
    <property type="project" value="InterPro"/>
</dbReference>
<evidence type="ECO:0000256" key="5">
    <source>
        <dbReference type="RuleBase" id="RU004175"/>
    </source>
</evidence>
<dbReference type="InterPro" id="IPR016161">
    <property type="entry name" value="Ald_DH/histidinol_DH"/>
</dbReference>
<protein>
    <recommendedName>
        <fullName evidence="8">Histidinol dehydrogenase</fullName>
    </recommendedName>
</protein>
<dbReference type="Pfam" id="PF00815">
    <property type="entry name" value="Histidinol_dh"/>
    <property type="match status" value="1"/>
</dbReference>
<dbReference type="AlphaFoldDB" id="A0A9W8QU84"/>
<comment type="caution">
    <text evidence="6">The sequence shown here is derived from an EMBL/GenBank/DDBJ whole genome shotgun (WGS) entry which is preliminary data.</text>
</comment>
<accession>A0A9W8QU84</accession>
<keyword evidence="2" id="KW-0479">Metal-binding</keyword>
<dbReference type="SUPFAM" id="SSF53720">
    <property type="entry name" value="ALDH-like"/>
    <property type="match status" value="1"/>
</dbReference>
<dbReference type="PRINTS" id="PR00083">
    <property type="entry name" value="HOLDHDRGNASE"/>
</dbReference>
<dbReference type="InterPro" id="IPR012131">
    <property type="entry name" value="Hstdl_DH"/>
</dbReference>
<keyword evidence="7" id="KW-1185">Reference proteome</keyword>
<name>A0A9W8QU84_9HYPO</name>
<dbReference type="GO" id="GO:0005829">
    <property type="term" value="C:cytosol"/>
    <property type="evidence" value="ECO:0007669"/>
    <property type="project" value="TreeGrafter"/>
</dbReference>
<evidence type="ECO:0000313" key="7">
    <source>
        <dbReference type="Proteomes" id="UP001152087"/>
    </source>
</evidence>
<dbReference type="GO" id="GO:0000105">
    <property type="term" value="P:L-histidine biosynthetic process"/>
    <property type="evidence" value="ECO:0007669"/>
    <property type="project" value="TreeGrafter"/>
</dbReference>
<comment type="similarity">
    <text evidence="5">Belongs to the histidinol dehydrogenase family.</text>
</comment>
<dbReference type="GO" id="GO:0046872">
    <property type="term" value="F:metal ion binding"/>
    <property type="evidence" value="ECO:0007669"/>
    <property type="project" value="UniProtKB-KW"/>
</dbReference>
<evidence type="ECO:0008006" key="8">
    <source>
        <dbReference type="Google" id="ProtNLM"/>
    </source>
</evidence>
<sequence>MVSFKLFGDQIQDCVAQVPPQTIKDIKTAQENVPKFAEVRRASIKDVGVEFQLGVFLGHRKNPINKVGAYIPGGRYPLLASAHMTITIAKVAGVKQAIACTPPIQGKLPNATISAAHLAGADEIFVIGGTEAIAAMAIGTETIKKVDFIAGRGNYFAAEAKRLLFGEI</sequence>
<dbReference type="EMBL" id="JAOQAV010000079">
    <property type="protein sequence ID" value="KAJ4178246.1"/>
    <property type="molecule type" value="Genomic_DNA"/>
</dbReference>
<dbReference type="GO" id="GO:0004399">
    <property type="term" value="F:histidinol dehydrogenase activity"/>
    <property type="evidence" value="ECO:0007669"/>
    <property type="project" value="TreeGrafter"/>
</dbReference>
<organism evidence="6 7">
    <name type="scientific">Fusarium falciforme</name>
    <dbReference type="NCBI Taxonomy" id="195108"/>
    <lineage>
        <taxon>Eukaryota</taxon>
        <taxon>Fungi</taxon>
        <taxon>Dikarya</taxon>
        <taxon>Ascomycota</taxon>
        <taxon>Pezizomycotina</taxon>
        <taxon>Sordariomycetes</taxon>
        <taxon>Hypocreomycetidae</taxon>
        <taxon>Hypocreales</taxon>
        <taxon>Nectriaceae</taxon>
        <taxon>Fusarium</taxon>
        <taxon>Fusarium solani species complex</taxon>
    </lineage>
</organism>
<gene>
    <name evidence="6" type="ORF">NW755_013347</name>
</gene>
<evidence type="ECO:0000256" key="1">
    <source>
        <dbReference type="ARBA" id="ARBA00001947"/>
    </source>
</evidence>
<proteinExistence type="inferred from homology"/>
<evidence type="ECO:0000256" key="2">
    <source>
        <dbReference type="ARBA" id="ARBA00022723"/>
    </source>
</evidence>
<dbReference type="PANTHER" id="PTHR21256:SF14">
    <property type="entry name" value="HISTIDINOL DEHYDROGENASE"/>
    <property type="match status" value="1"/>
</dbReference>
<reference evidence="6" key="1">
    <citation type="submission" date="2022-09" db="EMBL/GenBank/DDBJ databases">
        <title>Fusarium specimens isolated from Avocado Roots.</title>
        <authorList>
            <person name="Stajich J."/>
            <person name="Roper C."/>
            <person name="Heimlech-Rivalta G."/>
        </authorList>
    </citation>
    <scope>NUCLEOTIDE SEQUENCE</scope>
    <source>
        <strain evidence="6">A02</strain>
    </source>
</reference>
<evidence type="ECO:0000256" key="3">
    <source>
        <dbReference type="ARBA" id="ARBA00022833"/>
    </source>
</evidence>
<dbReference type="Proteomes" id="UP001152087">
    <property type="component" value="Unassembled WGS sequence"/>
</dbReference>
<keyword evidence="3" id="KW-0862">Zinc</keyword>